<evidence type="ECO:0000313" key="1">
    <source>
        <dbReference type="EMBL" id="MDK6900347.1"/>
    </source>
</evidence>
<dbReference type="RefSeq" id="WP_048707113.1">
    <property type="nucleotide sequence ID" value="NZ_JASOGA010000092.1"/>
</dbReference>
<dbReference type="AlphaFoldDB" id="A0AAW6XZD5"/>
<sequence length="119" mass="13290">MCREYYDYLQELHIDMEDDFLDRVRSQHEGHSVHVGMPVAGVEDLVFAPVGTLVTIQKISPGAPGGAVFTARKQDPTFWDGPGLGINQYNKSFMTSELMNLIRSEKVISAIITHIPVED</sequence>
<organism evidence="1 2">
    <name type="scientific">Streptococcus agalactiae</name>
    <dbReference type="NCBI Taxonomy" id="1311"/>
    <lineage>
        <taxon>Bacteria</taxon>
        <taxon>Bacillati</taxon>
        <taxon>Bacillota</taxon>
        <taxon>Bacilli</taxon>
        <taxon>Lactobacillales</taxon>
        <taxon>Streptococcaceae</taxon>
        <taxon>Streptococcus</taxon>
    </lineage>
</organism>
<evidence type="ECO:0000313" key="2">
    <source>
        <dbReference type="Proteomes" id="UP001230629"/>
    </source>
</evidence>
<gene>
    <name evidence="1" type="ORF">QP229_10355</name>
</gene>
<comment type="caution">
    <text evidence="1">The sequence shown here is derived from an EMBL/GenBank/DDBJ whole genome shotgun (WGS) entry which is preliminary data.</text>
</comment>
<name>A0AAW6XZD5_STRAG</name>
<dbReference type="EMBL" id="JASOIH010000023">
    <property type="protein sequence ID" value="MDK6900347.1"/>
    <property type="molecule type" value="Genomic_DNA"/>
</dbReference>
<dbReference type="Proteomes" id="UP001230629">
    <property type="component" value="Unassembled WGS sequence"/>
</dbReference>
<protein>
    <submittedName>
        <fullName evidence="1">Uncharacterized protein</fullName>
    </submittedName>
</protein>
<accession>A0AAW6XZD5</accession>
<reference evidence="1" key="1">
    <citation type="submission" date="2023-05" db="EMBL/GenBank/DDBJ databases">
        <title>Cataloging the Phylogenetic Diversity of Human Bladder Bacteria.</title>
        <authorList>
            <person name="Du J."/>
        </authorList>
    </citation>
    <scope>NUCLEOTIDE SEQUENCE</scope>
    <source>
        <strain evidence="1">UMB8703</strain>
    </source>
</reference>
<proteinExistence type="predicted"/>